<dbReference type="SUPFAM" id="SSF51556">
    <property type="entry name" value="Metallo-dependent hydrolases"/>
    <property type="match status" value="1"/>
</dbReference>
<evidence type="ECO:0000259" key="2">
    <source>
        <dbReference type="Pfam" id="PF04909"/>
    </source>
</evidence>
<keyword evidence="1" id="KW-0456">Lyase</keyword>
<dbReference type="Pfam" id="PF04909">
    <property type="entry name" value="Amidohydro_2"/>
    <property type="match status" value="1"/>
</dbReference>
<gene>
    <name evidence="3" type="ORF">S01H4_39553</name>
</gene>
<reference evidence="3" key="1">
    <citation type="journal article" date="2014" name="Front. Microbiol.">
        <title>High frequency of phylogenetically diverse reductive dehalogenase-homologous genes in deep subseafloor sedimentary metagenomes.</title>
        <authorList>
            <person name="Kawai M."/>
            <person name="Futagami T."/>
            <person name="Toyoda A."/>
            <person name="Takaki Y."/>
            <person name="Nishi S."/>
            <person name="Hori S."/>
            <person name="Arai W."/>
            <person name="Tsubouchi T."/>
            <person name="Morono Y."/>
            <person name="Uchiyama I."/>
            <person name="Ito T."/>
            <person name="Fujiyama A."/>
            <person name="Inagaki F."/>
            <person name="Takami H."/>
        </authorList>
    </citation>
    <scope>NUCLEOTIDE SEQUENCE</scope>
    <source>
        <strain evidence="3">Expedition CK06-06</strain>
    </source>
</reference>
<proteinExistence type="predicted"/>
<comment type="caution">
    <text evidence="3">The sequence shown here is derived from an EMBL/GenBank/DDBJ whole genome shotgun (WGS) entry which is preliminary data.</text>
</comment>
<dbReference type="CDD" id="cd01292">
    <property type="entry name" value="metallo-dependent_hydrolases"/>
    <property type="match status" value="1"/>
</dbReference>
<name>X1BWW4_9ZZZZ</name>
<evidence type="ECO:0000313" key="3">
    <source>
        <dbReference type="EMBL" id="GAH00291.1"/>
    </source>
</evidence>
<dbReference type="InterPro" id="IPR032466">
    <property type="entry name" value="Metal_Hydrolase"/>
</dbReference>
<dbReference type="GO" id="GO:0016787">
    <property type="term" value="F:hydrolase activity"/>
    <property type="evidence" value="ECO:0007669"/>
    <property type="project" value="InterPro"/>
</dbReference>
<dbReference type="Gene3D" id="3.20.20.140">
    <property type="entry name" value="Metal-dependent hydrolases"/>
    <property type="match status" value="1"/>
</dbReference>
<accession>X1BWW4</accession>
<dbReference type="GO" id="GO:0016831">
    <property type="term" value="F:carboxy-lyase activity"/>
    <property type="evidence" value="ECO:0007669"/>
    <property type="project" value="InterPro"/>
</dbReference>
<dbReference type="PANTHER" id="PTHR21240:SF19">
    <property type="entry name" value="CATALYTIC_ HYDROLASE"/>
    <property type="match status" value="1"/>
</dbReference>
<dbReference type="EMBL" id="BART01021440">
    <property type="protein sequence ID" value="GAH00291.1"/>
    <property type="molecule type" value="Genomic_DNA"/>
</dbReference>
<feature type="domain" description="Amidohydrolase-related" evidence="2">
    <location>
        <begin position="67"/>
        <end position="264"/>
    </location>
</feature>
<organism evidence="3">
    <name type="scientific">marine sediment metagenome</name>
    <dbReference type="NCBI Taxonomy" id="412755"/>
    <lineage>
        <taxon>unclassified sequences</taxon>
        <taxon>metagenomes</taxon>
        <taxon>ecological metagenomes</taxon>
    </lineage>
</organism>
<dbReference type="PANTHER" id="PTHR21240">
    <property type="entry name" value="2-AMINO-3-CARBOXYLMUCONATE-6-SEMIALDEHYDE DECARBOXYLASE"/>
    <property type="match status" value="1"/>
</dbReference>
<feature type="non-terminal residue" evidence="3">
    <location>
        <position position="290"/>
    </location>
</feature>
<sequence length="290" mass="33237">QDEYTAKSISRMMKIPIDEVYKNVMPLVWGGNAEAHVKAMDEAGIDKSLIMAVDMGLNSDVGEPVWTIEEKNEWVAKEADQYPDKLYTLCAVDPRRGDRAVKLVEKAITKWGMKGVKFHPTAGYYPDDPAYYPLYEKCVELDVPVCSHTAALINAPFMSKYADPIYLDTLAAKFPDLKIQLIHFGSLSYTMKCIEIMVARPNIYADLSGYQAHALIMPDYFLKTLRYIFDVPALLGSPLRDRLMFGTDWPALETLMNQKTWVEWIQNIPEKAQEYGLKFKQREIKNLLYR</sequence>
<dbReference type="InterPro" id="IPR006680">
    <property type="entry name" value="Amidohydro-rel"/>
</dbReference>
<dbReference type="AlphaFoldDB" id="X1BWW4"/>
<protein>
    <recommendedName>
        <fullName evidence="2">Amidohydrolase-related domain-containing protein</fullName>
    </recommendedName>
</protein>
<feature type="non-terminal residue" evidence="3">
    <location>
        <position position="1"/>
    </location>
</feature>
<evidence type="ECO:0000256" key="1">
    <source>
        <dbReference type="ARBA" id="ARBA00023239"/>
    </source>
</evidence>
<dbReference type="InterPro" id="IPR032465">
    <property type="entry name" value="ACMSD"/>
</dbReference>